<evidence type="ECO:0000313" key="1">
    <source>
        <dbReference type="EMBL" id="KAK5050579.1"/>
    </source>
</evidence>
<dbReference type="PANTHER" id="PTHR33361:SF2">
    <property type="entry name" value="DUF885 DOMAIN-CONTAINING PROTEIN"/>
    <property type="match status" value="1"/>
</dbReference>
<dbReference type="RefSeq" id="XP_064705165.1">
    <property type="nucleotide sequence ID" value="XM_064847444.1"/>
</dbReference>
<keyword evidence="2" id="KW-1185">Reference proteome</keyword>
<dbReference type="Proteomes" id="UP001358417">
    <property type="component" value="Unassembled WGS sequence"/>
</dbReference>
<sequence>MVSLRKVPGAHQHPNLPGKVKVEEDVNSKAVPVDQETMPTIIQTVKEDLGELKKFYNITLSPTRFQKVEHYLEKKLEELSNITFGKLNQAGQVDYALLNNYLKSSLQRLRSDKVKDDEVLKLVGSFAFIIIELFEARQRIQKLDFQEVAALFTRADNSARDLKQAISSGIFRGKIERTIAYRTAYKLEELSSVLRDWHNFYLGYEPLYSWWVSQPYATFQENLSILIACIQTDLVGFDDSVKDPIIGEPIGRDGILADLDFEKIAYSPEELIHIGEMEYQWCEVEAKKASCEMGYGSDWRKALEHVKNMYVGPGQQIYGIHDLAIEATNYVKDHDLVTVPEIAETWRMLMISPERQKANPFFLGGNTMQVSYPTDKMSHEDKLMSMRGNSIPLSRSTVFHELIPGHHLQFHMIKRHRPYRRIFDTPFWMEGWALYWEFILWDKGFPGTPENRIGMLFWRMHRCARIIFSIKFHLGEMTPQECIDFLVDKVGHERATATGEVRRSFNGDYSPLYQAGYMLGALQLYALRAEVLQSGQMTEKEFHDKVLHENEMPIEVLRALVRNFPIDPDFRPSWKFYEKN</sequence>
<evidence type="ECO:0008006" key="3">
    <source>
        <dbReference type="Google" id="ProtNLM"/>
    </source>
</evidence>
<reference evidence="1 2" key="1">
    <citation type="submission" date="2023-08" db="EMBL/GenBank/DDBJ databases">
        <title>Black Yeasts Isolated from many extreme environments.</title>
        <authorList>
            <person name="Coleine C."/>
            <person name="Stajich J.E."/>
            <person name="Selbmann L."/>
        </authorList>
    </citation>
    <scope>NUCLEOTIDE SEQUENCE [LARGE SCALE GENOMIC DNA]</scope>
    <source>
        <strain evidence="1 2">CCFEE 5792</strain>
    </source>
</reference>
<evidence type="ECO:0000313" key="2">
    <source>
        <dbReference type="Proteomes" id="UP001358417"/>
    </source>
</evidence>
<accession>A0AAV9N766</accession>
<dbReference type="Pfam" id="PF05960">
    <property type="entry name" value="DUF885"/>
    <property type="match status" value="1"/>
</dbReference>
<gene>
    <name evidence="1" type="ORF">LTR84_003861</name>
</gene>
<protein>
    <recommendedName>
        <fullName evidence="3">X-Pro dipeptidyl-peptidase</fullName>
    </recommendedName>
</protein>
<comment type="caution">
    <text evidence="1">The sequence shown here is derived from an EMBL/GenBank/DDBJ whole genome shotgun (WGS) entry which is preliminary data.</text>
</comment>
<dbReference type="GeneID" id="89972044"/>
<name>A0AAV9N766_9EURO</name>
<dbReference type="AlphaFoldDB" id="A0AAV9N766"/>
<dbReference type="EMBL" id="JAVRRD010000017">
    <property type="protein sequence ID" value="KAK5050579.1"/>
    <property type="molecule type" value="Genomic_DNA"/>
</dbReference>
<organism evidence="1 2">
    <name type="scientific">Exophiala bonariae</name>
    <dbReference type="NCBI Taxonomy" id="1690606"/>
    <lineage>
        <taxon>Eukaryota</taxon>
        <taxon>Fungi</taxon>
        <taxon>Dikarya</taxon>
        <taxon>Ascomycota</taxon>
        <taxon>Pezizomycotina</taxon>
        <taxon>Eurotiomycetes</taxon>
        <taxon>Chaetothyriomycetidae</taxon>
        <taxon>Chaetothyriales</taxon>
        <taxon>Herpotrichiellaceae</taxon>
        <taxon>Exophiala</taxon>
    </lineage>
</organism>
<dbReference type="InterPro" id="IPR010281">
    <property type="entry name" value="DUF885"/>
</dbReference>
<proteinExistence type="predicted"/>
<dbReference type="PANTHER" id="PTHR33361">
    <property type="entry name" value="GLR0591 PROTEIN"/>
    <property type="match status" value="1"/>
</dbReference>